<dbReference type="RefSeq" id="WP_162411195.1">
    <property type="nucleotide sequence ID" value="NZ_PDWN01000015.1"/>
</dbReference>
<evidence type="ECO:0008006" key="4">
    <source>
        <dbReference type="Google" id="ProtNLM"/>
    </source>
</evidence>
<feature type="transmembrane region" description="Helical" evidence="1">
    <location>
        <begin position="25"/>
        <end position="43"/>
    </location>
</feature>
<reference evidence="2 3" key="1">
    <citation type="submission" date="2017-10" db="EMBL/GenBank/DDBJ databases">
        <title>Whole genome sequencing of members of genus Pseudoxanthomonas.</title>
        <authorList>
            <person name="Kumar S."/>
            <person name="Bansal K."/>
            <person name="Kaur A."/>
            <person name="Patil P."/>
            <person name="Sharma S."/>
            <person name="Patil P.B."/>
        </authorList>
    </citation>
    <scope>NUCLEOTIDE SEQUENCE [LARGE SCALE GENOMIC DNA]</scope>
    <source>
        <strain evidence="2 3">DSM 17801</strain>
    </source>
</reference>
<dbReference type="InterPro" id="IPR025489">
    <property type="entry name" value="DUF4381"/>
</dbReference>
<name>A0ABQ6Z474_9GAMM</name>
<sequence>MDPTRLPLRDVHLPPSPSWWPLAPGWWLLAAAIALPFIAWLGWRTWRMLRRRRWERWFDAATAKESHPERVAAISELLRRAARRRQAGAELLEGEAWLHFLDGARGHAFSDGAGRLLLDGAFRAQLEPGAVAAANALARTRFLELMEGRR</sequence>
<accession>A0ABQ6Z474</accession>
<keyword evidence="1" id="KW-0812">Transmembrane</keyword>
<keyword evidence="3" id="KW-1185">Reference proteome</keyword>
<dbReference type="EMBL" id="PDWN01000015">
    <property type="protein sequence ID" value="KAF1692579.1"/>
    <property type="molecule type" value="Genomic_DNA"/>
</dbReference>
<evidence type="ECO:0000313" key="3">
    <source>
        <dbReference type="Proteomes" id="UP000788419"/>
    </source>
</evidence>
<evidence type="ECO:0000313" key="2">
    <source>
        <dbReference type="EMBL" id="KAF1692579.1"/>
    </source>
</evidence>
<dbReference type="Pfam" id="PF14316">
    <property type="entry name" value="DUF4381"/>
    <property type="match status" value="1"/>
</dbReference>
<proteinExistence type="predicted"/>
<organism evidence="2 3">
    <name type="scientific">Pseudoxanthomonas daejeonensis</name>
    <dbReference type="NCBI Taxonomy" id="266062"/>
    <lineage>
        <taxon>Bacteria</taxon>
        <taxon>Pseudomonadati</taxon>
        <taxon>Pseudomonadota</taxon>
        <taxon>Gammaproteobacteria</taxon>
        <taxon>Lysobacterales</taxon>
        <taxon>Lysobacteraceae</taxon>
        <taxon>Pseudoxanthomonas</taxon>
    </lineage>
</organism>
<keyword evidence="1" id="KW-0472">Membrane</keyword>
<gene>
    <name evidence="2" type="ORF">CSC65_13850</name>
</gene>
<protein>
    <recommendedName>
        <fullName evidence="4">DUF4381 domain-containing protein</fullName>
    </recommendedName>
</protein>
<dbReference type="Proteomes" id="UP000788419">
    <property type="component" value="Unassembled WGS sequence"/>
</dbReference>
<keyword evidence="1" id="KW-1133">Transmembrane helix</keyword>
<comment type="caution">
    <text evidence="2">The sequence shown here is derived from an EMBL/GenBank/DDBJ whole genome shotgun (WGS) entry which is preliminary data.</text>
</comment>
<evidence type="ECO:0000256" key="1">
    <source>
        <dbReference type="SAM" id="Phobius"/>
    </source>
</evidence>